<name>A0A4Z1A527_9LEPT</name>
<proteinExistence type="predicted"/>
<dbReference type="PANTHER" id="PTHR21485:SF3">
    <property type="entry name" value="N-ACYLNEURAMINATE CYTIDYLYLTRANSFERASE"/>
    <property type="match status" value="1"/>
</dbReference>
<keyword evidence="1" id="KW-0808">Transferase</keyword>
<dbReference type="RefSeq" id="WP_135640259.1">
    <property type="nucleotide sequence ID" value="NZ_RQGH01000002.1"/>
</dbReference>
<evidence type="ECO:0000313" key="1">
    <source>
        <dbReference type="EMBL" id="TGL77314.1"/>
    </source>
</evidence>
<dbReference type="InterPro" id="IPR003329">
    <property type="entry name" value="Cytidylyl_trans"/>
</dbReference>
<dbReference type="PANTHER" id="PTHR21485">
    <property type="entry name" value="HAD SUPERFAMILY MEMBERS CMAS AND KDSC"/>
    <property type="match status" value="1"/>
</dbReference>
<dbReference type="AlphaFoldDB" id="A0A4Z1A527"/>
<keyword evidence="1" id="KW-0548">Nucleotidyltransferase</keyword>
<organism evidence="1 2">
    <name type="scientific">Leptospira jelokensis</name>
    <dbReference type="NCBI Taxonomy" id="2484931"/>
    <lineage>
        <taxon>Bacteria</taxon>
        <taxon>Pseudomonadati</taxon>
        <taxon>Spirochaetota</taxon>
        <taxon>Spirochaetia</taxon>
        <taxon>Leptospirales</taxon>
        <taxon>Leptospiraceae</taxon>
        <taxon>Leptospira</taxon>
    </lineage>
</organism>
<dbReference type="GO" id="GO:0008781">
    <property type="term" value="F:N-acylneuraminate cytidylyltransferase activity"/>
    <property type="evidence" value="ECO:0007669"/>
    <property type="project" value="TreeGrafter"/>
</dbReference>
<dbReference type="Proteomes" id="UP000297567">
    <property type="component" value="Unassembled WGS sequence"/>
</dbReference>
<reference evidence="1" key="1">
    <citation type="journal article" date="2019" name="PLoS Negl. Trop. Dis.">
        <title>Revisiting the worldwide diversity of Leptospira species in the environment.</title>
        <authorList>
            <person name="Vincent A.T."/>
            <person name="Schiettekatte O."/>
            <person name="Bourhy P."/>
            <person name="Veyrier F.J."/>
            <person name="Picardeau M."/>
        </authorList>
    </citation>
    <scope>NUCLEOTIDE SEQUENCE [LARGE SCALE GENOMIC DNA]</scope>
    <source>
        <strain evidence="1">201702451</strain>
    </source>
</reference>
<comment type="caution">
    <text evidence="1">The sequence shown here is derived from an EMBL/GenBank/DDBJ whole genome shotgun (WGS) entry which is preliminary data.</text>
</comment>
<sequence>MKTVAIILARGGSKGIPKKNIMNFCGKPLISWTIEQCLSVPSIDSVWVSSDSDEILNVSTEAGAKLIRRPEVLANDTATSEEGWIHALDCIEAEIGTIDLVVAPQVTSPLRHSTDFEKGILQFKSGNYDSMFSCSIAEDLYFWERKEDGELDSINYDWRNRKRRQDHSPQYIENGSFYLFLPSVIKEKNNRFGEKIGMVEMEFWKLFEIDSMESFRLCESIMKNFVLV</sequence>
<dbReference type="InterPro" id="IPR029044">
    <property type="entry name" value="Nucleotide-diphossugar_trans"/>
</dbReference>
<dbReference type="InterPro" id="IPR050793">
    <property type="entry name" value="CMP-NeuNAc_synthase"/>
</dbReference>
<dbReference type="EMBL" id="RQGH01000002">
    <property type="protein sequence ID" value="TGL77314.1"/>
    <property type="molecule type" value="Genomic_DNA"/>
</dbReference>
<dbReference type="CDD" id="cd02513">
    <property type="entry name" value="CMP-NeuAc_Synthase"/>
    <property type="match status" value="1"/>
</dbReference>
<accession>A0A4Z1A527</accession>
<keyword evidence="2" id="KW-1185">Reference proteome</keyword>
<evidence type="ECO:0000313" key="2">
    <source>
        <dbReference type="Proteomes" id="UP000297567"/>
    </source>
</evidence>
<dbReference type="SUPFAM" id="SSF53448">
    <property type="entry name" value="Nucleotide-diphospho-sugar transferases"/>
    <property type="match status" value="1"/>
</dbReference>
<dbReference type="Gene3D" id="3.90.550.10">
    <property type="entry name" value="Spore Coat Polysaccharide Biosynthesis Protein SpsA, Chain A"/>
    <property type="match status" value="1"/>
</dbReference>
<protein>
    <submittedName>
        <fullName evidence="1">Acylneuraminate cytidylyltransferase family protein</fullName>
    </submittedName>
</protein>
<dbReference type="Pfam" id="PF02348">
    <property type="entry name" value="CTP_transf_3"/>
    <property type="match status" value="1"/>
</dbReference>
<gene>
    <name evidence="1" type="ORF">EHQ62_00035</name>
</gene>